<dbReference type="STRING" id="164328.H3HDA6"/>
<keyword evidence="7" id="KW-1185">Reference proteome</keyword>
<feature type="transmembrane region" description="Helical" evidence="3">
    <location>
        <begin position="17"/>
        <end position="41"/>
    </location>
</feature>
<dbReference type="Pfam" id="PF12697">
    <property type="entry name" value="Abhydrolase_6"/>
    <property type="match status" value="1"/>
</dbReference>
<dbReference type="FunFam" id="3.40.50.1820:FF:000846">
    <property type="entry name" value="Uncharacterized protein"/>
    <property type="match status" value="1"/>
</dbReference>
<feature type="region of interest" description="Disordered" evidence="2">
    <location>
        <begin position="537"/>
        <end position="556"/>
    </location>
</feature>
<dbReference type="Pfam" id="PF00561">
    <property type="entry name" value="Abhydrolase_1"/>
    <property type="match status" value="1"/>
</dbReference>
<protein>
    <recommendedName>
        <fullName evidence="4 5">AB hydrolase-1 domain-containing protein</fullName>
    </recommendedName>
</protein>
<keyword evidence="3" id="KW-1133">Transmembrane helix</keyword>
<feature type="domain" description="AB hydrolase-1" evidence="4">
    <location>
        <begin position="154"/>
        <end position="367"/>
    </location>
</feature>
<dbReference type="VEuPathDB" id="FungiDB:KRP22_5432"/>
<dbReference type="HOGENOM" id="CLU_352154_0_0_1"/>
<dbReference type="EMBL" id="DS566056">
    <property type="status" value="NOT_ANNOTATED_CDS"/>
    <property type="molecule type" value="Genomic_DNA"/>
</dbReference>
<evidence type="ECO:0000256" key="3">
    <source>
        <dbReference type="SAM" id="Phobius"/>
    </source>
</evidence>
<keyword evidence="3" id="KW-0812">Transmembrane</keyword>
<dbReference type="PANTHER" id="PTHR42886">
    <property type="entry name" value="RE40534P-RELATED"/>
    <property type="match status" value="1"/>
</dbReference>
<feature type="transmembrane region" description="Helical" evidence="3">
    <location>
        <begin position="116"/>
        <end position="134"/>
    </location>
</feature>
<dbReference type="VEuPathDB" id="FungiDB:KRP23_6055"/>
<dbReference type="GO" id="GO:0006654">
    <property type="term" value="P:phosphatidic acid biosynthetic process"/>
    <property type="evidence" value="ECO:0000318"/>
    <property type="project" value="GO_Central"/>
</dbReference>
<dbReference type="VEuPathDB" id="FungiDB:KRP22_5433"/>
<evidence type="ECO:0000313" key="6">
    <source>
        <dbReference type="EnsemblProtists" id="Phyra95977"/>
    </source>
</evidence>
<dbReference type="Gene3D" id="3.40.50.1820">
    <property type="entry name" value="alpha/beta hydrolase"/>
    <property type="match status" value="3"/>
</dbReference>
<dbReference type="InterPro" id="IPR029058">
    <property type="entry name" value="AB_hydrolase_fold"/>
</dbReference>
<sequence length="723" mass="80247">MAEQEPVKRPRLAPWKVVAVLAVLVLLTPVWIAYGFLGALLTLPSSTIATSGLQLLAALGLWISVQVFITKPGEEATNTWATLELVGWIVALLLAQGKLDQLLVFHLNQKSDKRRVDVVGIAMLGIFAATAAVSSKANVTNFEDLSRHYDVWDYVNEIMVEALENWRKELKIDKFYLGGHSMGAMFATSYAVKYPGRVEHLALISPAGVGHPPAPKNLPLGLRIFRSVWNLRLTPMSVARYAGPLGPRFLHFIASVRVSVMPETSCIRHGLIPLDALGAYWYNNWALEKSGEIAMHSHLLPGAFAKRPLCEMLTPEAIHIPITFLYGGGPDWMSSSHGEEVAKTFEGKQSVEVVLVPGAGHQLFMDNAPAFNQMLLAALASFGAEAVLLAAGVATESRLWHWVPASYAKLEEAERKILTRAIPTPFEMKKVAQLGTVVVPCSDEKKRKDAKNLVLIHGFAGGNAVWAMNLEKLSRHFNVYAVEWIGVGRSDRPDFNFKDYDSADDFIVGSFEKWRQEIELDKFDLCAHSMGHLVLASPAGVPHPPPPPDPTTEEGKAVNKSWLRRMVYSAWEQGMTPMSLARFVGPYGPKLVQSVVHRRASFMSEGSAMRDGRVDLTEFGEYIYHNWALKPSGERAMTTHLAPGAHAIRPLVDVLLPENVKMPLTFIYGEFDWMDYHNGQGIVERFKEKGRAADLYRVPDGGHQMFLENPDEFSRVLIDSLTR</sequence>
<dbReference type="GO" id="GO:0052689">
    <property type="term" value="F:carboxylic ester hydrolase activity"/>
    <property type="evidence" value="ECO:0000318"/>
    <property type="project" value="GO_Central"/>
</dbReference>
<dbReference type="GO" id="GO:0042171">
    <property type="term" value="F:lysophosphatidic acid acyltransferase activity"/>
    <property type="evidence" value="ECO:0000318"/>
    <property type="project" value="GO_Central"/>
</dbReference>
<dbReference type="GO" id="GO:0055088">
    <property type="term" value="P:lipid homeostasis"/>
    <property type="evidence" value="ECO:0000318"/>
    <property type="project" value="GO_Central"/>
</dbReference>
<dbReference type="VEuPathDB" id="FungiDB:KRP23_6056"/>
<proteinExistence type="inferred from homology"/>
<evidence type="ECO:0000256" key="1">
    <source>
        <dbReference type="ARBA" id="ARBA00038097"/>
    </source>
</evidence>
<accession>H3HDA6</accession>
<dbReference type="Proteomes" id="UP000005238">
    <property type="component" value="Unassembled WGS sequence"/>
</dbReference>
<feature type="transmembrane region" description="Helical" evidence="3">
    <location>
        <begin position="53"/>
        <end position="70"/>
    </location>
</feature>
<reference evidence="7" key="1">
    <citation type="journal article" date="2006" name="Science">
        <title>Phytophthora genome sequences uncover evolutionary origins and mechanisms of pathogenesis.</title>
        <authorList>
            <person name="Tyler B.M."/>
            <person name="Tripathy S."/>
            <person name="Zhang X."/>
            <person name="Dehal P."/>
            <person name="Jiang R.H."/>
            <person name="Aerts A."/>
            <person name="Arredondo F.D."/>
            <person name="Baxter L."/>
            <person name="Bensasson D."/>
            <person name="Beynon J.L."/>
            <person name="Chapman J."/>
            <person name="Damasceno C.M."/>
            <person name="Dorrance A.E."/>
            <person name="Dou D."/>
            <person name="Dickerman A.W."/>
            <person name="Dubchak I.L."/>
            <person name="Garbelotto M."/>
            <person name="Gijzen M."/>
            <person name="Gordon S.G."/>
            <person name="Govers F."/>
            <person name="Grunwald N.J."/>
            <person name="Huang W."/>
            <person name="Ivors K.L."/>
            <person name="Jones R.W."/>
            <person name="Kamoun S."/>
            <person name="Krampis K."/>
            <person name="Lamour K.H."/>
            <person name="Lee M.K."/>
            <person name="McDonald W.H."/>
            <person name="Medina M."/>
            <person name="Meijer H.J."/>
            <person name="Nordberg E.K."/>
            <person name="Maclean D.J."/>
            <person name="Ospina-Giraldo M.D."/>
            <person name="Morris P.F."/>
            <person name="Phuntumart V."/>
            <person name="Putnam N.H."/>
            <person name="Rash S."/>
            <person name="Rose J.K."/>
            <person name="Sakihama Y."/>
            <person name="Salamov A.A."/>
            <person name="Savidor A."/>
            <person name="Scheuring C.F."/>
            <person name="Smith B.M."/>
            <person name="Sobral B.W."/>
            <person name="Terry A."/>
            <person name="Torto-Alalibo T.A."/>
            <person name="Win J."/>
            <person name="Xu Z."/>
            <person name="Zhang H."/>
            <person name="Grigoriev I.V."/>
            <person name="Rokhsar D.S."/>
            <person name="Boore J.L."/>
        </authorList>
    </citation>
    <scope>NUCLEOTIDE SEQUENCE [LARGE SCALE GENOMIC DNA]</scope>
    <source>
        <strain evidence="7">Pr102</strain>
    </source>
</reference>
<evidence type="ECO:0000256" key="2">
    <source>
        <dbReference type="SAM" id="MobiDB-lite"/>
    </source>
</evidence>
<reference evidence="6" key="2">
    <citation type="submission" date="2015-06" db="UniProtKB">
        <authorList>
            <consortium name="EnsemblProtists"/>
        </authorList>
    </citation>
    <scope>IDENTIFICATION</scope>
    <source>
        <strain evidence="6">Pr102</strain>
    </source>
</reference>
<dbReference type="OMA" id="ERAMTTH"/>
<dbReference type="EnsemblProtists" id="Phyra95977">
    <property type="protein sequence ID" value="Phyra95977"/>
    <property type="gene ID" value="Phyra95977"/>
</dbReference>
<organism evidence="6 7">
    <name type="scientific">Phytophthora ramorum</name>
    <name type="common">Sudden oak death agent</name>
    <dbReference type="NCBI Taxonomy" id="164328"/>
    <lineage>
        <taxon>Eukaryota</taxon>
        <taxon>Sar</taxon>
        <taxon>Stramenopiles</taxon>
        <taxon>Oomycota</taxon>
        <taxon>Peronosporomycetes</taxon>
        <taxon>Peronosporales</taxon>
        <taxon>Peronosporaceae</taxon>
        <taxon>Phytophthora</taxon>
    </lineage>
</organism>
<dbReference type="PANTHER" id="PTHR42886:SF29">
    <property type="entry name" value="PUMMELIG, ISOFORM A"/>
    <property type="match status" value="1"/>
</dbReference>
<feature type="compositionally biased region" description="Pro residues" evidence="2">
    <location>
        <begin position="541"/>
        <end position="550"/>
    </location>
</feature>
<evidence type="ECO:0000313" key="7">
    <source>
        <dbReference type="Proteomes" id="UP000005238"/>
    </source>
</evidence>
<comment type="similarity">
    <text evidence="1">Belongs to the peptidase S33 family. ABHD4/ABHD5 subfamily.</text>
</comment>
<feature type="domain" description="AB hydrolase-1" evidence="5">
    <location>
        <begin position="453"/>
        <end position="715"/>
    </location>
</feature>
<evidence type="ECO:0000259" key="4">
    <source>
        <dbReference type="Pfam" id="PF00561"/>
    </source>
</evidence>
<dbReference type="SUPFAM" id="SSF53474">
    <property type="entry name" value="alpha/beta-Hydrolases"/>
    <property type="match status" value="2"/>
</dbReference>
<name>H3HDA6_PHYRM</name>
<evidence type="ECO:0000259" key="5">
    <source>
        <dbReference type="Pfam" id="PF12697"/>
    </source>
</evidence>
<dbReference type="AlphaFoldDB" id="H3HDA6"/>
<dbReference type="InParanoid" id="H3HDA6"/>
<keyword evidence="3" id="KW-0472">Membrane</keyword>
<dbReference type="eggNOG" id="KOG4409">
    <property type="taxonomic scope" value="Eukaryota"/>
</dbReference>
<dbReference type="InterPro" id="IPR000073">
    <property type="entry name" value="AB_hydrolase_1"/>
</dbReference>